<dbReference type="InterPro" id="IPR001783">
    <property type="entry name" value="Lumazine-bd"/>
</dbReference>
<dbReference type="EC" id="2.5.1.9" evidence="2"/>
<feature type="domain" description="Lumazine-binding" evidence="4">
    <location>
        <begin position="99"/>
        <end position="191"/>
    </location>
</feature>
<dbReference type="SUPFAM" id="SSF63380">
    <property type="entry name" value="Riboflavin synthase domain-like"/>
    <property type="match status" value="2"/>
</dbReference>
<dbReference type="NCBIfam" id="NF009566">
    <property type="entry name" value="PRK13020.1"/>
    <property type="match status" value="1"/>
</dbReference>
<evidence type="ECO:0000259" key="4">
    <source>
        <dbReference type="PROSITE" id="PS51177"/>
    </source>
</evidence>
<dbReference type="PANTHER" id="PTHR21098">
    <property type="entry name" value="RIBOFLAVIN SYNTHASE ALPHA CHAIN"/>
    <property type="match status" value="1"/>
</dbReference>
<dbReference type="GO" id="GO:0004746">
    <property type="term" value="F:riboflavin synthase activity"/>
    <property type="evidence" value="ECO:0007669"/>
    <property type="project" value="UniProtKB-UniRule"/>
</dbReference>
<keyword evidence="6" id="KW-1185">Reference proteome</keyword>
<dbReference type="OrthoDB" id="9788537at2"/>
<keyword evidence="1" id="KW-0677">Repeat</keyword>
<dbReference type="STRING" id="264202.CF0794"/>
<dbReference type="AlphaFoldDB" id="Q253H2"/>
<feature type="repeat" description="Lumazine-binding" evidence="3">
    <location>
        <begin position="1"/>
        <end position="98"/>
    </location>
</feature>
<gene>
    <name evidence="5" type="primary">ribC</name>
    <name evidence="5" type="ordered locus">CF0794</name>
</gene>
<dbReference type="InterPro" id="IPR023366">
    <property type="entry name" value="ATP_synth_asu-like_sf"/>
</dbReference>
<dbReference type="EMBL" id="AP006861">
    <property type="protein sequence ID" value="BAE81566.1"/>
    <property type="molecule type" value="Genomic_DNA"/>
</dbReference>
<dbReference type="eggNOG" id="COG0307">
    <property type="taxonomic scope" value="Bacteria"/>
</dbReference>
<proteinExistence type="predicted"/>
<dbReference type="Gene3D" id="2.40.30.20">
    <property type="match status" value="2"/>
</dbReference>
<feature type="domain" description="Lumazine-binding" evidence="4">
    <location>
        <begin position="1"/>
        <end position="98"/>
    </location>
</feature>
<dbReference type="KEGG" id="cfe:CF0794"/>
<dbReference type="PIRSF" id="PIRSF000498">
    <property type="entry name" value="Riboflavin_syn_A"/>
    <property type="match status" value="1"/>
</dbReference>
<dbReference type="CDD" id="cd00402">
    <property type="entry name" value="Riboflavin_synthase_like"/>
    <property type="match status" value="1"/>
</dbReference>
<dbReference type="PANTHER" id="PTHR21098:SF0">
    <property type="entry name" value="RIBOFLAVIN SYNTHASE"/>
    <property type="match status" value="1"/>
</dbReference>
<sequence>MFSGIVQELGEIFSIQPRDEGLTIGVKCSSTCVSTLESGCSVAIDGICLTLVKLEEEGLMFFDIIPETLVCTTIGERIVGDRVNIERSLKASDEIGGHMVSGHVCGVGEIVRIEKNRYYFRVPSSLSIYLFEKGFIAVDGISLTVVTVEEDVFSVGLIPETLSRTTLGYKREGAKVNIEPDMATKTQVDTLRRLYPPQQNK</sequence>
<dbReference type="Proteomes" id="UP000001260">
    <property type="component" value="Chromosome"/>
</dbReference>
<evidence type="ECO:0000256" key="3">
    <source>
        <dbReference type="PROSITE-ProRule" id="PRU00524"/>
    </source>
</evidence>
<feature type="repeat" description="Lumazine-binding" evidence="3">
    <location>
        <begin position="99"/>
        <end position="191"/>
    </location>
</feature>
<accession>Q253H2</accession>
<dbReference type="RefSeq" id="WP_011458344.1">
    <property type="nucleotide sequence ID" value="NC_007899.1"/>
</dbReference>
<name>Q253H2_CHLFF</name>
<dbReference type="InterPro" id="IPR026017">
    <property type="entry name" value="Lumazine-bd_dom"/>
</dbReference>
<organism evidence="5 6">
    <name type="scientific">Chlamydia felis (strain Fe/C-56)</name>
    <name type="common">Chlamydophila felis</name>
    <dbReference type="NCBI Taxonomy" id="264202"/>
    <lineage>
        <taxon>Bacteria</taxon>
        <taxon>Pseudomonadati</taxon>
        <taxon>Chlamydiota</taxon>
        <taxon>Chlamydiia</taxon>
        <taxon>Chlamydiales</taxon>
        <taxon>Chlamydiaceae</taxon>
        <taxon>Chlamydia/Chlamydophila group</taxon>
        <taxon>Chlamydia</taxon>
    </lineage>
</organism>
<evidence type="ECO:0000313" key="5">
    <source>
        <dbReference type="EMBL" id="BAE81566.1"/>
    </source>
</evidence>
<dbReference type="GO" id="GO:0009231">
    <property type="term" value="P:riboflavin biosynthetic process"/>
    <property type="evidence" value="ECO:0007669"/>
    <property type="project" value="TreeGrafter"/>
</dbReference>
<dbReference type="Pfam" id="PF00677">
    <property type="entry name" value="Lum_binding"/>
    <property type="match status" value="2"/>
</dbReference>
<reference evidence="5 6" key="1">
    <citation type="journal article" date="2006" name="DNA Res.">
        <title>Genome sequence of the cat pathogen, Chlamydophila felis.</title>
        <authorList>
            <person name="Azuma Y."/>
            <person name="Hirakawa H."/>
            <person name="Yamashita A."/>
            <person name="Cai Y."/>
            <person name="Rahman M.A."/>
            <person name="Suzuki H."/>
            <person name="Mitaku S."/>
            <person name="Toh H."/>
            <person name="Goto S."/>
            <person name="Murakami T."/>
            <person name="Sugi K."/>
            <person name="Hayashi H."/>
            <person name="Fukushi H."/>
            <person name="Hattori M."/>
            <person name="Kuhara S."/>
            <person name="Shirai M."/>
        </authorList>
    </citation>
    <scope>NUCLEOTIDE SEQUENCE [LARGE SCALE GENOMIC DNA]</scope>
    <source>
        <strain evidence="5 6">Fe/C-56</strain>
    </source>
</reference>
<protein>
    <recommendedName>
        <fullName evidence="2">Riboflavin synthase</fullName>
        <ecNumber evidence="2">2.5.1.9</ecNumber>
    </recommendedName>
</protein>
<dbReference type="NCBIfam" id="TIGR00187">
    <property type="entry name" value="ribE"/>
    <property type="match status" value="1"/>
</dbReference>
<dbReference type="InterPro" id="IPR017938">
    <property type="entry name" value="Riboflavin_synthase-like_b-brl"/>
</dbReference>
<dbReference type="HOGENOM" id="CLU_034388_0_1_0"/>
<dbReference type="PROSITE" id="PS51177">
    <property type="entry name" value="LUMAZINE_BIND"/>
    <property type="match status" value="2"/>
</dbReference>
<evidence type="ECO:0000313" key="6">
    <source>
        <dbReference type="Proteomes" id="UP000001260"/>
    </source>
</evidence>
<evidence type="ECO:0000256" key="1">
    <source>
        <dbReference type="ARBA" id="ARBA00022737"/>
    </source>
</evidence>
<dbReference type="NCBIfam" id="NF006767">
    <property type="entry name" value="PRK09289.1"/>
    <property type="match status" value="1"/>
</dbReference>
<evidence type="ECO:0000256" key="2">
    <source>
        <dbReference type="NCBIfam" id="TIGR00187"/>
    </source>
</evidence>